<comment type="caution">
    <text evidence="4">The sequence shown here is derived from an EMBL/GenBank/DDBJ whole genome shotgun (WGS) entry which is preliminary data.</text>
</comment>
<dbReference type="SUPFAM" id="SSF52058">
    <property type="entry name" value="L domain-like"/>
    <property type="match status" value="1"/>
</dbReference>
<evidence type="ECO:0000256" key="1">
    <source>
        <dbReference type="SAM" id="MobiDB-lite"/>
    </source>
</evidence>
<dbReference type="Gene3D" id="3.80.10.10">
    <property type="entry name" value="Ribonuclease Inhibitor"/>
    <property type="match status" value="1"/>
</dbReference>
<dbReference type="InterPro" id="IPR032675">
    <property type="entry name" value="LRR_dom_sf"/>
</dbReference>
<keyword evidence="2" id="KW-0472">Membrane</keyword>
<dbReference type="InterPro" id="IPR001611">
    <property type="entry name" value="Leu-rich_rpt"/>
</dbReference>
<feature type="compositionally biased region" description="Polar residues" evidence="1">
    <location>
        <begin position="115"/>
        <end position="137"/>
    </location>
</feature>
<feature type="transmembrane region" description="Helical" evidence="2">
    <location>
        <begin position="442"/>
        <end position="471"/>
    </location>
</feature>
<reference evidence="4" key="1">
    <citation type="journal article" date="2021" name="Sci. Adv.">
        <title>The American lobster genome reveals insights on longevity, neural, and immune adaptations.</title>
        <authorList>
            <person name="Polinski J.M."/>
            <person name="Zimin A.V."/>
            <person name="Clark K.F."/>
            <person name="Kohn A.B."/>
            <person name="Sadowski N."/>
            <person name="Timp W."/>
            <person name="Ptitsyn A."/>
            <person name="Khanna P."/>
            <person name="Romanova D.Y."/>
            <person name="Williams P."/>
            <person name="Greenwood S.J."/>
            <person name="Moroz L.L."/>
            <person name="Walt D.R."/>
            <person name="Bodnar A.G."/>
        </authorList>
    </citation>
    <scope>NUCLEOTIDE SEQUENCE</scope>
    <source>
        <strain evidence="4">GMGI-L3</strain>
    </source>
</reference>
<dbReference type="Proteomes" id="UP000747542">
    <property type="component" value="Unassembled WGS sequence"/>
</dbReference>
<evidence type="ECO:0000256" key="3">
    <source>
        <dbReference type="SAM" id="SignalP"/>
    </source>
</evidence>
<keyword evidence="2" id="KW-0812">Transmembrane</keyword>
<proteinExistence type="predicted"/>
<sequence length="546" mass="61706">MKSNCNLFIVVLVCSAASLLPLVVTDDGDNNLSTVVTNDGDNNLSTAVTDDGDNNLSTVVTDGEMIAVTDDDEGMEMKLSPSTEEVNFSDDENLDALPSSGEPFWNFAVDMNPQGEDSSATVSNTNQNSDKYLSNPMTLKSSTPTPSPPQTLTTSQSPTLKTSSATSTQTPDLSTIFKEGALYYDITQAKTTELVIGSNDEGVTGLTATKGGHCLVQTLVVNKGYHLDQDIIRTCRLKKLVLKGKSWLCTMDLSWLMLFGKEMELDYSKAICEDVWCEIEGDLYNNYKLCKFEEGLHLVKQYILRLIDKLLDLLEDQNNLNVLYLSGNDFDSIPYLEDSRFPMLQQIFLQNNKIEELNIDAFTILLKRKKVALELKGNPLRCGCKMHQLFDIFLSFYAPETFPDLKDTVCINETNNEKIPLKYLKYFSDEKCFQGPKFTFDYWSFIITVLSILNFIMIVFIVDLSLILCNFRGIKGSQRPKLDYVVCCGKMMLHYLKVPFLLLCHNGEQQEKEVKDEDMREMEAAAFWNHNRSLMARRRTPRPDTD</sequence>
<feature type="chain" id="PRO_5035310742" evidence="3">
    <location>
        <begin position="26"/>
        <end position="546"/>
    </location>
</feature>
<feature type="signal peptide" evidence="3">
    <location>
        <begin position="1"/>
        <end position="25"/>
    </location>
</feature>
<evidence type="ECO:0000256" key="2">
    <source>
        <dbReference type="SAM" id="Phobius"/>
    </source>
</evidence>
<feature type="compositionally biased region" description="Low complexity" evidence="1">
    <location>
        <begin position="138"/>
        <end position="164"/>
    </location>
</feature>
<dbReference type="PROSITE" id="PS51450">
    <property type="entry name" value="LRR"/>
    <property type="match status" value="1"/>
</dbReference>
<gene>
    <name evidence="4" type="ORF">Hamer_G021690</name>
</gene>
<feature type="region of interest" description="Disordered" evidence="1">
    <location>
        <begin position="111"/>
        <end position="170"/>
    </location>
</feature>
<protein>
    <submittedName>
        <fullName evidence="4">Uncharacterized protein</fullName>
    </submittedName>
</protein>
<keyword evidence="5" id="KW-1185">Reference proteome</keyword>
<evidence type="ECO:0000313" key="4">
    <source>
        <dbReference type="EMBL" id="KAG7165170.1"/>
    </source>
</evidence>
<accession>A0A8J5MUR9</accession>
<keyword evidence="2" id="KW-1133">Transmembrane helix</keyword>
<evidence type="ECO:0000313" key="5">
    <source>
        <dbReference type="Proteomes" id="UP000747542"/>
    </source>
</evidence>
<name>A0A8J5MUR9_HOMAM</name>
<dbReference type="EMBL" id="JAHLQT010024786">
    <property type="protein sequence ID" value="KAG7165170.1"/>
    <property type="molecule type" value="Genomic_DNA"/>
</dbReference>
<organism evidence="4 5">
    <name type="scientific">Homarus americanus</name>
    <name type="common">American lobster</name>
    <dbReference type="NCBI Taxonomy" id="6706"/>
    <lineage>
        <taxon>Eukaryota</taxon>
        <taxon>Metazoa</taxon>
        <taxon>Ecdysozoa</taxon>
        <taxon>Arthropoda</taxon>
        <taxon>Crustacea</taxon>
        <taxon>Multicrustacea</taxon>
        <taxon>Malacostraca</taxon>
        <taxon>Eumalacostraca</taxon>
        <taxon>Eucarida</taxon>
        <taxon>Decapoda</taxon>
        <taxon>Pleocyemata</taxon>
        <taxon>Astacidea</taxon>
        <taxon>Nephropoidea</taxon>
        <taxon>Nephropidae</taxon>
        <taxon>Homarus</taxon>
    </lineage>
</organism>
<dbReference type="AlphaFoldDB" id="A0A8J5MUR9"/>
<keyword evidence="3" id="KW-0732">Signal</keyword>